<dbReference type="Proteomes" id="UP001281761">
    <property type="component" value="Unassembled WGS sequence"/>
</dbReference>
<keyword evidence="3" id="KW-1185">Reference proteome</keyword>
<evidence type="ECO:0000313" key="2">
    <source>
        <dbReference type="EMBL" id="KAK2941715.1"/>
    </source>
</evidence>
<evidence type="ECO:0000256" key="1">
    <source>
        <dbReference type="SAM" id="MobiDB-lite"/>
    </source>
</evidence>
<accession>A0ABQ9WQH4</accession>
<reference evidence="2 3" key="1">
    <citation type="journal article" date="2022" name="bioRxiv">
        <title>Genomics of Preaxostyla Flagellates Illuminates Evolutionary Transitions and the Path Towards Mitochondrial Loss.</title>
        <authorList>
            <person name="Novak L.V.F."/>
            <person name="Treitli S.C."/>
            <person name="Pyrih J."/>
            <person name="Halakuc P."/>
            <person name="Pipaliya S.V."/>
            <person name="Vacek V."/>
            <person name="Brzon O."/>
            <person name="Soukal P."/>
            <person name="Eme L."/>
            <person name="Dacks J.B."/>
            <person name="Karnkowska A."/>
            <person name="Elias M."/>
            <person name="Hampl V."/>
        </authorList>
    </citation>
    <scope>NUCLEOTIDE SEQUENCE [LARGE SCALE GENOMIC DNA]</scope>
    <source>
        <strain evidence="2">NAU3</strain>
        <tissue evidence="2">Gut</tissue>
    </source>
</reference>
<sequence>MNHSEQQRFTIVEGNFVFKIPTNDVNSVLIDGIPRLRGFPSDRAHPFRTHVRGNVWPTHDKFTDILRVNSVPTLGRSQIVIYFVNGFIYHSGTPFKTDDAMRFGQAVNGYLMQHAPQNLASVQTLHPQQPGYGMHTGYPPLTEYGVPSVYGQPPIGFVGSSQPPATVYSTPYQPPPTTAPVQTISKE</sequence>
<protein>
    <submittedName>
        <fullName evidence="2">Uncharacterized protein</fullName>
    </submittedName>
</protein>
<organism evidence="2 3">
    <name type="scientific">Blattamonas nauphoetae</name>
    <dbReference type="NCBI Taxonomy" id="2049346"/>
    <lineage>
        <taxon>Eukaryota</taxon>
        <taxon>Metamonada</taxon>
        <taxon>Preaxostyla</taxon>
        <taxon>Oxymonadida</taxon>
        <taxon>Blattamonas</taxon>
    </lineage>
</organism>
<dbReference type="EMBL" id="JARBJD010000472">
    <property type="protein sequence ID" value="KAK2941715.1"/>
    <property type="molecule type" value="Genomic_DNA"/>
</dbReference>
<name>A0ABQ9WQH4_9EUKA</name>
<proteinExistence type="predicted"/>
<comment type="caution">
    <text evidence="2">The sequence shown here is derived from an EMBL/GenBank/DDBJ whole genome shotgun (WGS) entry which is preliminary data.</text>
</comment>
<feature type="region of interest" description="Disordered" evidence="1">
    <location>
        <begin position="166"/>
        <end position="187"/>
    </location>
</feature>
<evidence type="ECO:0000313" key="3">
    <source>
        <dbReference type="Proteomes" id="UP001281761"/>
    </source>
</evidence>
<gene>
    <name evidence="2" type="ORF">BLNAU_23377</name>
</gene>